<proteinExistence type="inferred from homology"/>
<dbReference type="InterPro" id="IPR001870">
    <property type="entry name" value="B30.2/SPRY"/>
</dbReference>
<dbReference type="InterPro" id="IPR036179">
    <property type="entry name" value="Ig-like_dom_sf"/>
</dbReference>
<dbReference type="InterPro" id="IPR013783">
    <property type="entry name" value="Ig-like_fold"/>
</dbReference>
<feature type="compositionally biased region" description="Low complexity" evidence="9">
    <location>
        <begin position="838"/>
        <end position="874"/>
    </location>
</feature>
<dbReference type="InterPro" id="IPR050504">
    <property type="entry name" value="IgSF_BTN/MOG"/>
</dbReference>
<dbReference type="Pfam" id="PF22705">
    <property type="entry name" value="C2-set_3"/>
    <property type="match status" value="1"/>
</dbReference>
<dbReference type="SMART" id="SM00589">
    <property type="entry name" value="PRY"/>
    <property type="match status" value="1"/>
</dbReference>
<dbReference type="Gene3D" id="2.60.120.920">
    <property type="match status" value="1"/>
</dbReference>
<dbReference type="InterPro" id="IPR003599">
    <property type="entry name" value="Ig_sub"/>
</dbReference>
<keyword evidence="6 10" id="KW-0472">Membrane</keyword>
<evidence type="ECO:0000256" key="11">
    <source>
        <dbReference type="SAM" id="SignalP"/>
    </source>
</evidence>
<comment type="similarity">
    <text evidence="2">Belongs to the immunoglobulin superfamily. BTN/MOG family.</text>
</comment>
<reference evidence="15 16" key="1">
    <citation type="submission" date="2025-05" db="UniProtKB">
        <authorList>
            <consortium name="RefSeq"/>
        </authorList>
    </citation>
    <scope>IDENTIFICATION</scope>
    <source>
        <tissue evidence="15 16">Blood</tissue>
    </source>
</reference>
<dbReference type="SUPFAM" id="SSF48726">
    <property type="entry name" value="Immunoglobulin"/>
    <property type="match status" value="2"/>
</dbReference>
<dbReference type="CDD" id="cd12888">
    <property type="entry name" value="SPRY_PRY_TRIM7_like"/>
    <property type="match status" value="1"/>
</dbReference>
<dbReference type="PANTHER" id="PTHR24100">
    <property type="entry name" value="BUTYROPHILIN"/>
    <property type="match status" value="1"/>
</dbReference>
<dbReference type="Pfam" id="PF13765">
    <property type="entry name" value="PRY"/>
    <property type="match status" value="1"/>
</dbReference>
<protein>
    <submittedName>
        <fullName evidence="15 16">Butyrophilin subfamily 1 member A1-like isoform X1</fullName>
    </submittedName>
</protein>
<dbReference type="InterPro" id="IPR013320">
    <property type="entry name" value="ConA-like_dom_sf"/>
</dbReference>
<evidence type="ECO:0000256" key="5">
    <source>
        <dbReference type="ARBA" id="ARBA00022989"/>
    </source>
</evidence>
<dbReference type="SMART" id="SM00449">
    <property type="entry name" value="SPRY"/>
    <property type="match status" value="1"/>
</dbReference>
<evidence type="ECO:0000256" key="8">
    <source>
        <dbReference type="SAM" id="Coils"/>
    </source>
</evidence>
<evidence type="ECO:0000256" key="7">
    <source>
        <dbReference type="ARBA" id="ARBA00023319"/>
    </source>
</evidence>
<dbReference type="Pfam" id="PF00622">
    <property type="entry name" value="SPRY"/>
    <property type="match status" value="1"/>
</dbReference>
<feature type="coiled-coil region" evidence="8">
    <location>
        <begin position="489"/>
        <end position="516"/>
    </location>
</feature>
<evidence type="ECO:0000256" key="3">
    <source>
        <dbReference type="ARBA" id="ARBA00022692"/>
    </source>
</evidence>
<dbReference type="Proteomes" id="UP001652627">
    <property type="component" value="Chromosome 32"/>
</dbReference>
<keyword evidence="5 10" id="KW-1133">Transmembrane helix</keyword>
<evidence type="ECO:0000259" key="12">
    <source>
        <dbReference type="PROSITE" id="PS50188"/>
    </source>
</evidence>
<dbReference type="SMART" id="SM00408">
    <property type="entry name" value="IGc2"/>
    <property type="match status" value="1"/>
</dbReference>
<dbReference type="InterPro" id="IPR053896">
    <property type="entry name" value="BTN3A2-like_Ig-C"/>
</dbReference>
<dbReference type="InterPro" id="IPR006574">
    <property type="entry name" value="PRY"/>
</dbReference>
<dbReference type="SMART" id="SM00409">
    <property type="entry name" value="IG"/>
    <property type="match status" value="2"/>
</dbReference>
<evidence type="ECO:0000313" key="16">
    <source>
        <dbReference type="RefSeq" id="XP_067169779.1"/>
    </source>
</evidence>
<keyword evidence="4 11" id="KW-0732">Signal</keyword>
<feature type="signal peptide" evidence="11">
    <location>
        <begin position="1"/>
        <end position="34"/>
    </location>
</feature>
<dbReference type="InterPro" id="IPR003598">
    <property type="entry name" value="Ig_sub2"/>
</dbReference>
<dbReference type="Gene3D" id="2.60.40.10">
    <property type="entry name" value="Immunoglobulins"/>
    <property type="match status" value="2"/>
</dbReference>
<keyword evidence="14" id="KW-1185">Reference proteome</keyword>
<dbReference type="Pfam" id="PF07686">
    <property type="entry name" value="V-set"/>
    <property type="match status" value="1"/>
</dbReference>
<evidence type="ECO:0000256" key="4">
    <source>
        <dbReference type="ARBA" id="ARBA00022729"/>
    </source>
</evidence>
<dbReference type="PROSITE" id="PS50835">
    <property type="entry name" value="IG_LIKE"/>
    <property type="match status" value="2"/>
</dbReference>
<feature type="domain" description="Ig-like" evidence="13">
    <location>
        <begin position="163"/>
        <end position="241"/>
    </location>
</feature>
<comment type="subcellular location">
    <subcellularLocation>
        <location evidence="1">Membrane</location>
        <topology evidence="1">Single-pass type I membrane protein</topology>
    </subcellularLocation>
</comment>
<feature type="transmembrane region" description="Helical" evidence="10">
    <location>
        <begin position="255"/>
        <end position="276"/>
    </location>
</feature>
<evidence type="ECO:0000256" key="1">
    <source>
        <dbReference type="ARBA" id="ARBA00004479"/>
    </source>
</evidence>
<name>A0ABM4FXV3_9AVES</name>
<feature type="chain" id="PRO_5045026201" evidence="11">
    <location>
        <begin position="35"/>
        <end position="889"/>
    </location>
</feature>
<dbReference type="InterPro" id="IPR043136">
    <property type="entry name" value="B30.2/SPRY_sf"/>
</dbReference>
<feature type="compositionally biased region" description="Polar residues" evidence="9">
    <location>
        <begin position="877"/>
        <end position="889"/>
    </location>
</feature>
<gene>
    <name evidence="15 16" type="primary">LOC136994709</name>
</gene>
<accession>A0ABM4FXV3</accession>
<keyword evidence="3 10" id="KW-0812">Transmembrane</keyword>
<organism evidence="14 16">
    <name type="scientific">Apteryx mantelli</name>
    <name type="common">North Island brown kiwi</name>
    <dbReference type="NCBI Taxonomy" id="2696672"/>
    <lineage>
        <taxon>Eukaryota</taxon>
        <taxon>Metazoa</taxon>
        <taxon>Chordata</taxon>
        <taxon>Craniata</taxon>
        <taxon>Vertebrata</taxon>
        <taxon>Euteleostomi</taxon>
        <taxon>Archelosauria</taxon>
        <taxon>Archosauria</taxon>
        <taxon>Dinosauria</taxon>
        <taxon>Saurischia</taxon>
        <taxon>Theropoda</taxon>
        <taxon>Coelurosauria</taxon>
        <taxon>Aves</taxon>
        <taxon>Palaeognathae</taxon>
        <taxon>Apterygiformes</taxon>
        <taxon>Apterygidae</taxon>
        <taxon>Apteryx</taxon>
    </lineage>
</organism>
<dbReference type="GeneID" id="136994709"/>
<sequence>MRFLLGSGCSSLANHPWGVLCYLVTLHVLHLGSAQLKVVGPGHAVTATVGQSIVLPCQISPSLNAQSMAVRWIRHHIAETVHQYEDGEDLYVEQMREYQGRTVLSHDGLSRGSLDLQIVSVRPSDDGTYICTVEGAAGYAEATVELEVAAIGSSPLVSLEGYQGGGIQVVCRSSGWFPEPEVLWKDLQGQRLPSVSQRHSHDERGLFEIEHSLSVTGEADGDLSCVVRNSRLGQEKESSLHISAPFFHDAQPWKVALAVMLVALLVLIPGLILFSVRLFKKREQQSSDLEEKSRGLGKVFIFLEEESRGLEKLSRGLGEQSRDLEKLSRGLEEQSRDLGKVLILQKEQSRDLGKQSSVLEEQSSVLGKLFSFLGKLYSVLGEQSRDLEEQSSVLETVFSFLGKQSRDLGEQSRDLVELSSVMEQLSRGLEEQSRDLGKVFIFLEERSRDLEKLSRGLEEQSRDLGKQSRFLEEQSIFLEEGSRDLGKQSRDLEKLFRGLKKRSRDLEQQSRGLEQLSRGLDKQSRDLEKISRGLVELSSVMGERLRFLVELSRDLGKPSGGREEQSTDLEKISRGLEKLSGGWVQQSRDLEQLSRGLVELSSVLDKQSRGLEILFRGLEILLRFLVERSRGLEEQSRGLETKTMELREQAAELAWRRLVLPVDKEEVSLDPDTAHPQLILSEDCRGVRWGDTRQNLPNSQKRFDSSFCVLGRKGFIVGKHWWEVEGEVGAESHWAVGVARESLRRKGPIEPSPDKGIWAVQYQKGKFEALTSPPTTLSFSPVPKRIWVCLDCTGGQVTFVSADNGAEIYTFRSFPLVWGRIRPWFCVEKGAVWLGPSNSTPPSHAPHPTSSAASEASCPSPDAPSAPLLAPAAADGQLSSAQTQGAGSG</sequence>
<evidence type="ECO:0000256" key="2">
    <source>
        <dbReference type="ARBA" id="ARBA00007591"/>
    </source>
</evidence>
<dbReference type="SMART" id="SM00406">
    <property type="entry name" value="IGv"/>
    <property type="match status" value="1"/>
</dbReference>
<evidence type="ECO:0000256" key="6">
    <source>
        <dbReference type="ARBA" id="ARBA00023136"/>
    </source>
</evidence>
<dbReference type="PROSITE" id="PS50188">
    <property type="entry name" value="B302_SPRY"/>
    <property type="match status" value="1"/>
</dbReference>
<feature type="domain" description="Ig-like" evidence="13">
    <location>
        <begin position="50"/>
        <end position="147"/>
    </location>
</feature>
<dbReference type="InterPro" id="IPR003877">
    <property type="entry name" value="SPRY_dom"/>
</dbReference>
<dbReference type="PANTHER" id="PTHR24100:SF149">
    <property type="entry name" value="BG-LIKE ANTIGEN 1-RELATED"/>
    <property type="match status" value="1"/>
</dbReference>
<dbReference type="RefSeq" id="XP_067169778.1">
    <property type="nucleotide sequence ID" value="XM_067313677.1"/>
</dbReference>
<dbReference type="InterPro" id="IPR013106">
    <property type="entry name" value="Ig_V-set"/>
</dbReference>
<dbReference type="InterPro" id="IPR003879">
    <property type="entry name" value="Butyrophylin_SPRY"/>
</dbReference>
<feature type="domain" description="B30.2/SPRY" evidence="12">
    <location>
        <begin position="647"/>
        <end position="843"/>
    </location>
</feature>
<dbReference type="InterPro" id="IPR007110">
    <property type="entry name" value="Ig-like_dom"/>
</dbReference>
<evidence type="ECO:0000313" key="15">
    <source>
        <dbReference type="RefSeq" id="XP_067169778.1"/>
    </source>
</evidence>
<keyword evidence="7" id="KW-0393">Immunoglobulin domain</keyword>
<evidence type="ECO:0000259" key="13">
    <source>
        <dbReference type="PROSITE" id="PS50835"/>
    </source>
</evidence>
<evidence type="ECO:0000256" key="9">
    <source>
        <dbReference type="SAM" id="MobiDB-lite"/>
    </source>
</evidence>
<keyword evidence="8" id="KW-0175">Coiled coil</keyword>
<dbReference type="PRINTS" id="PR01407">
    <property type="entry name" value="BUTYPHLNCDUF"/>
</dbReference>
<feature type="region of interest" description="Disordered" evidence="9">
    <location>
        <begin position="838"/>
        <end position="889"/>
    </location>
</feature>
<dbReference type="RefSeq" id="XP_067169779.1">
    <property type="nucleotide sequence ID" value="XM_067313678.1"/>
</dbReference>
<evidence type="ECO:0000256" key="10">
    <source>
        <dbReference type="SAM" id="Phobius"/>
    </source>
</evidence>
<evidence type="ECO:0000313" key="14">
    <source>
        <dbReference type="Proteomes" id="UP001652627"/>
    </source>
</evidence>
<dbReference type="SUPFAM" id="SSF49899">
    <property type="entry name" value="Concanavalin A-like lectins/glucanases"/>
    <property type="match status" value="1"/>
</dbReference>